<feature type="transmembrane region" description="Helical" evidence="5">
    <location>
        <begin position="104"/>
        <end position="122"/>
    </location>
</feature>
<dbReference type="InterPro" id="IPR036259">
    <property type="entry name" value="MFS_trans_sf"/>
</dbReference>
<feature type="transmembrane region" description="Helical" evidence="5">
    <location>
        <begin position="486"/>
        <end position="509"/>
    </location>
</feature>
<dbReference type="PANTHER" id="PTHR23501">
    <property type="entry name" value="MAJOR FACILITATOR SUPERFAMILY"/>
    <property type="match status" value="1"/>
</dbReference>
<feature type="transmembrane region" description="Helical" evidence="5">
    <location>
        <begin position="74"/>
        <end position="92"/>
    </location>
</feature>
<gene>
    <name evidence="7" type="ORF">F1599_16670</name>
</gene>
<name>A0A5M8AG77_9BURK</name>
<feature type="transmembrane region" description="Helical" evidence="5">
    <location>
        <begin position="314"/>
        <end position="335"/>
    </location>
</feature>
<dbReference type="GO" id="GO:0005886">
    <property type="term" value="C:plasma membrane"/>
    <property type="evidence" value="ECO:0007669"/>
    <property type="project" value="TreeGrafter"/>
</dbReference>
<reference evidence="7 8" key="1">
    <citation type="submission" date="2019-09" db="EMBL/GenBank/DDBJ databases">
        <title>Isolation of a novel species in the genus Cupriavidus from patients with sepsis using whole genome sequencing.</title>
        <authorList>
            <person name="Kweon O.J."/>
            <person name="Lee M.-K."/>
        </authorList>
    </citation>
    <scope>NUCLEOTIDE SEQUENCE [LARGE SCALE GENOMIC DNA]</scope>
    <source>
        <strain evidence="7 8">MKL-01</strain>
    </source>
</reference>
<evidence type="ECO:0000259" key="6">
    <source>
        <dbReference type="PROSITE" id="PS50850"/>
    </source>
</evidence>
<feature type="domain" description="Major facilitator superfamily (MFS) profile" evidence="6">
    <location>
        <begin position="9"/>
        <end position="514"/>
    </location>
</feature>
<feature type="transmembrane region" description="Helical" evidence="5">
    <location>
        <begin position="274"/>
        <end position="294"/>
    </location>
</feature>
<dbReference type="EMBL" id="VWRN01000045">
    <property type="protein sequence ID" value="KAA6120800.1"/>
    <property type="molecule type" value="Genomic_DNA"/>
</dbReference>
<evidence type="ECO:0000313" key="8">
    <source>
        <dbReference type="Proteomes" id="UP000324324"/>
    </source>
</evidence>
<dbReference type="GO" id="GO:0022857">
    <property type="term" value="F:transmembrane transporter activity"/>
    <property type="evidence" value="ECO:0007669"/>
    <property type="project" value="InterPro"/>
</dbReference>
<feature type="transmembrane region" description="Helical" evidence="5">
    <location>
        <begin position="406"/>
        <end position="426"/>
    </location>
</feature>
<keyword evidence="3 5" id="KW-1133">Transmembrane helix</keyword>
<feature type="transmembrane region" description="Helical" evidence="5">
    <location>
        <begin position="129"/>
        <end position="152"/>
    </location>
</feature>
<dbReference type="RefSeq" id="WP_150083807.1">
    <property type="nucleotide sequence ID" value="NZ_VWRN01000045.1"/>
</dbReference>
<sequence>MMDRRFAALLAAVTLLALTDAINGTLMMVNRAHFAGGLHATLDEAAWLNILYFAAKLAAFVIAAAVARRFGEAAVLRWSGVLLVASTAAASLPLDLAMLGACRFVQGATAALMLATAQALLFRDAPPRWVPLSQAVFALATVMAPTTLAPLAQGWVTDHGSWRLVFLAGVPFGLAGIGLALLVLPREATDQRIDVGSTALPHALDPIGIALLTVASIATVFVLQEGNRHDWLHSPRIVQAGLLAGAALVLAAWRQRRCDSPRWLQARLFRDPHFAFGFCVSFVAGFALFGSAFLLPAFALNVLWLSPTHAGDLLVSSAATASLGLLLGGALAQYTRVAPFKLIPLGIVLFMLAMGMLSYATAYSGLPDMTPPLLIRGFGLGLMFVSLTLVTLGGLPAALACQGAALFNFGRQFGGLIGIAFLQTYLHHRHGAARAALVQTLPVGMDAPLATGSMETPLRQALSHADPAVAIAATLEPLLERQAGALAFNAGFLSLALLFVVAIPVLLAIKVALGRYASHDAGLTAAH</sequence>
<feature type="transmembrane region" description="Helical" evidence="5">
    <location>
        <begin position="374"/>
        <end position="399"/>
    </location>
</feature>
<feature type="transmembrane region" description="Helical" evidence="5">
    <location>
        <begin position="164"/>
        <end position="184"/>
    </location>
</feature>
<feature type="transmembrane region" description="Helical" evidence="5">
    <location>
        <begin position="236"/>
        <end position="253"/>
    </location>
</feature>
<evidence type="ECO:0000256" key="1">
    <source>
        <dbReference type="ARBA" id="ARBA00004141"/>
    </source>
</evidence>
<feature type="transmembrane region" description="Helical" evidence="5">
    <location>
        <begin position="342"/>
        <end position="362"/>
    </location>
</feature>
<evidence type="ECO:0000256" key="2">
    <source>
        <dbReference type="ARBA" id="ARBA00022692"/>
    </source>
</evidence>
<keyword evidence="8" id="KW-1185">Reference proteome</keyword>
<keyword evidence="4 5" id="KW-0472">Membrane</keyword>
<accession>A0A5M8AG77</accession>
<dbReference type="Pfam" id="PF07690">
    <property type="entry name" value="MFS_1"/>
    <property type="match status" value="1"/>
</dbReference>
<dbReference type="InterPro" id="IPR011701">
    <property type="entry name" value="MFS"/>
</dbReference>
<feature type="transmembrane region" description="Helical" evidence="5">
    <location>
        <begin position="45"/>
        <end position="67"/>
    </location>
</feature>
<dbReference type="AlphaFoldDB" id="A0A5M8AG77"/>
<evidence type="ECO:0000313" key="7">
    <source>
        <dbReference type="EMBL" id="KAA6120800.1"/>
    </source>
</evidence>
<comment type="subcellular location">
    <subcellularLocation>
        <location evidence="1">Membrane</location>
        <topology evidence="1">Multi-pass membrane protein</topology>
    </subcellularLocation>
</comment>
<feature type="transmembrane region" description="Helical" evidence="5">
    <location>
        <begin position="204"/>
        <end position="224"/>
    </location>
</feature>
<dbReference type="Gene3D" id="1.20.1250.20">
    <property type="entry name" value="MFS general substrate transporter like domains"/>
    <property type="match status" value="1"/>
</dbReference>
<keyword evidence="2 5" id="KW-0812">Transmembrane</keyword>
<dbReference type="SUPFAM" id="SSF103473">
    <property type="entry name" value="MFS general substrate transporter"/>
    <property type="match status" value="1"/>
</dbReference>
<comment type="caution">
    <text evidence="7">The sequence shown here is derived from an EMBL/GenBank/DDBJ whole genome shotgun (WGS) entry which is preliminary data.</text>
</comment>
<evidence type="ECO:0000256" key="3">
    <source>
        <dbReference type="ARBA" id="ARBA00022989"/>
    </source>
</evidence>
<dbReference type="Proteomes" id="UP000324324">
    <property type="component" value="Unassembled WGS sequence"/>
</dbReference>
<dbReference type="PROSITE" id="PS50850">
    <property type="entry name" value="MFS"/>
    <property type="match status" value="1"/>
</dbReference>
<organism evidence="7 8">
    <name type="scientific">Cupriavidus cauae</name>
    <dbReference type="NCBI Taxonomy" id="2608999"/>
    <lineage>
        <taxon>Bacteria</taxon>
        <taxon>Pseudomonadati</taxon>
        <taxon>Pseudomonadota</taxon>
        <taxon>Betaproteobacteria</taxon>
        <taxon>Burkholderiales</taxon>
        <taxon>Burkholderiaceae</taxon>
        <taxon>Cupriavidus</taxon>
    </lineage>
</organism>
<evidence type="ECO:0000256" key="4">
    <source>
        <dbReference type="ARBA" id="ARBA00023136"/>
    </source>
</evidence>
<evidence type="ECO:0000256" key="5">
    <source>
        <dbReference type="SAM" id="Phobius"/>
    </source>
</evidence>
<dbReference type="PANTHER" id="PTHR23501:SF174">
    <property type="entry name" value="MULTIDRUG EXPORT PROTEIN EMRB-RELATED"/>
    <property type="match status" value="1"/>
</dbReference>
<dbReference type="InterPro" id="IPR020846">
    <property type="entry name" value="MFS_dom"/>
</dbReference>
<protein>
    <submittedName>
        <fullName evidence="7">MFS transporter</fullName>
    </submittedName>
</protein>
<proteinExistence type="predicted"/>